<dbReference type="OMA" id="VIWVERI"/>
<dbReference type="EMBL" id="KB469308">
    <property type="protein sequence ID" value="EPQ52038.1"/>
    <property type="molecule type" value="Genomic_DNA"/>
</dbReference>
<dbReference type="InterPro" id="IPR032675">
    <property type="entry name" value="LRR_dom_sf"/>
</dbReference>
<proteinExistence type="predicted"/>
<dbReference type="RefSeq" id="XP_007869238.1">
    <property type="nucleotide sequence ID" value="XM_007871047.1"/>
</dbReference>
<evidence type="ECO:0008006" key="3">
    <source>
        <dbReference type="Google" id="ProtNLM"/>
    </source>
</evidence>
<dbReference type="GeneID" id="19304546"/>
<dbReference type="HOGENOM" id="CLU_040574_0_0_1"/>
<dbReference type="SUPFAM" id="SSF52047">
    <property type="entry name" value="RNI-like"/>
    <property type="match status" value="1"/>
</dbReference>
<keyword evidence="2" id="KW-1185">Reference proteome</keyword>
<dbReference type="Proteomes" id="UP000030669">
    <property type="component" value="Unassembled WGS sequence"/>
</dbReference>
<dbReference type="Gene3D" id="3.80.10.10">
    <property type="entry name" value="Ribonuclease Inhibitor"/>
    <property type="match status" value="1"/>
</dbReference>
<protein>
    <recommendedName>
        <fullName evidence="3">F-box domain-containing protein</fullName>
    </recommendedName>
</protein>
<dbReference type="AlphaFoldDB" id="S7PX29"/>
<name>S7PX29_GLOTA</name>
<evidence type="ECO:0000313" key="1">
    <source>
        <dbReference type="EMBL" id="EPQ52038.1"/>
    </source>
</evidence>
<gene>
    <name evidence="1" type="ORF">GLOTRDRAFT_140506</name>
</gene>
<reference evidence="1 2" key="1">
    <citation type="journal article" date="2012" name="Science">
        <title>The Paleozoic origin of enzymatic lignin decomposition reconstructed from 31 fungal genomes.</title>
        <authorList>
            <person name="Floudas D."/>
            <person name="Binder M."/>
            <person name="Riley R."/>
            <person name="Barry K."/>
            <person name="Blanchette R.A."/>
            <person name="Henrissat B."/>
            <person name="Martinez A.T."/>
            <person name="Otillar R."/>
            <person name="Spatafora J.W."/>
            <person name="Yadav J.S."/>
            <person name="Aerts A."/>
            <person name="Benoit I."/>
            <person name="Boyd A."/>
            <person name="Carlson A."/>
            <person name="Copeland A."/>
            <person name="Coutinho P.M."/>
            <person name="de Vries R.P."/>
            <person name="Ferreira P."/>
            <person name="Findley K."/>
            <person name="Foster B."/>
            <person name="Gaskell J."/>
            <person name="Glotzer D."/>
            <person name="Gorecki P."/>
            <person name="Heitman J."/>
            <person name="Hesse C."/>
            <person name="Hori C."/>
            <person name="Igarashi K."/>
            <person name="Jurgens J.A."/>
            <person name="Kallen N."/>
            <person name="Kersten P."/>
            <person name="Kohler A."/>
            <person name="Kuees U."/>
            <person name="Kumar T.K.A."/>
            <person name="Kuo A."/>
            <person name="LaButti K."/>
            <person name="Larrondo L.F."/>
            <person name="Lindquist E."/>
            <person name="Ling A."/>
            <person name="Lombard V."/>
            <person name="Lucas S."/>
            <person name="Lundell T."/>
            <person name="Martin R."/>
            <person name="McLaughlin D.J."/>
            <person name="Morgenstern I."/>
            <person name="Morin E."/>
            <person name="Murat C."/>
            <person name="Nagy L.G."/>
            <person name="Nolan M."/>
            <person name="Ohm R.A."/>
            <person name="Patyshakuliyeva A."/>
            <person name="Rokas A."/>
            <person name="Ruiz-Duenas F.J."/>
            <person name="Sabat G."/>
            <person name="Salamov A."/>
            <person name="Samejima M."/>
            <person name="Schmutz J."/>
            <person name="Slot J.C."/>
            <person name="St John F."/>
            <person name="Stenlid J."/>
            <person name="Sun H."/>
            <person name="Sun S."/>
            <person name="Syed K."/>
            <person name="Tsang A."/>
            <person name="Wiebenga A."/>
            <person name="Young D."/>
            <person name="Pisabarro A."/>
            <person name="Eastwood D.C."/>
            <person name="Martin F."/>
            <person name="Cullen D."/>
            <person name="Grigoriev I.V."/>
            <person name="Hibbett D.S."/>
        </authorList>
    </citation>
    <scope>NUCLEOTIDE SEQUENCE [LARGE SCALE GENOMIC DNA]</scope>
    <source>
        <strain evidence="1 2">ATCC 11539</strain>
    </source>
</reference>
<dbReference type="OrthoDB" id="3238099at2759"/>
<accession>S7PX29</accession>
<dbReference type="KEGG" id="gtr:GLOTRDRAFT_140506"/>
<evidence type="ECO:0000313" key="2">
    <source>
        <dbReference type="Proteomes" id="UP000030669"/>
    </source>
</evidence>
<sequence length="477" mass="54737">MHDIALGHLFSTVTLYFGVTTLLDQLRPDVWLTRGRETDDYEKRLYDESWQLLDRITSDSRFAASVRKVVVIYLSDGPFIFEKNCLEKALRHVGHLKAFHWYGGWPPVADDIVAVLVHTCPELEELRLPRYLLDSEKHVTLLRGLRHLSTFICCADGEDVEDEHFPEEFQTVDPSSRPSLEELMRNNQNTLRKLDIEGWRAVSLPIPTLSQLTHLHLYTLFGEQFSWLGLILHHLTSLRSLSVFSDSPALFTLLQEHSSALSQLQSLRLEAEVAFTQEELLPLIHTIRNSTALRRLDLAFSFHDDPIVTLAGILNRESPISVLGLNLGCAGWNSDVSSMKWTDEQCRRLSDCLPNNLSSLRLISAFERIDCHTEPLLDRFRELLNLHFLYIGNVRRFHPFLAVDLAADIASLATVGVNDRMWDVDKREDGEFCLHHWPDPLIVVRLQEKFVSEDDFWLMNGVRICGLRTYDDIAAGE</sequence>
<dbReference type="eggNOG" id="ENOG502SU0H">
    <property type="taxonomic scope" value="Eukaryota"/>
</dbReference>
<organism evidence="1 2">
    <name type="scientific">Gloeophyllum trabeum (strain ATCC 11539 / FP-39264 / Madison 617)</name>
    <name type="common">Brown rot fungus</name>
    <dbReference type="NCBI Taxonomy" id="670483"/>
    <lineage>
        <taxon>Eukaryota</taxon>
        <taxon>Fungi</taxon>
        <taxon>Dikarya</taxon>
        <taxon>Basidiomycota</taxon>
        <taxon>Agaricomycotina</taxon>
        <taxon>Agaricomycetes</taxon>
        <taxon>Gloeophyllales</taxon>
        <taxon>Gloeophyllaceae</taxon>
        <taxon>Gloeophyllum</taxon>
    </lineage>
</organism>